<name>A0ABT6XIL7_9GAMM</name>
<evidence type="ECO:0000313" key="3">
    <source>
        <dbReference type="Proteomes" id="UP001321580"/>
    </source>
</evidence>
<proteinExistence type="predicted"/>
<accession>A0ABT6XIL7</accession>
<keyword evidence="1" id="KW-0812">Transmembrane</keyword>
<feature type="transmembrane region" description="Helical" evidence="1">
    <location>
        <begin position="12"/>
        <end position="33"/>
    </location>
</feature>
<evidence type="ECO:0000256" key="1">
    <source>
        <dbReference type="SAM" id="Phobius"/>
    </source>
</evidence>
<evidence type="ECO:0000313" key="2">
    <source>
        <dbReference type="EMBL" id="MDI9240007.1"/>
    </source>
</evidence>
<keyword evidence="1" id="KW-1133">Transmembrane helix</keyword>
<sequence length="116" mass="13405">MDEWLIRFTEPVIVALDLIALAVIIAGTLRAVYDALRFLASSQHDRHERRQIWINYSHWLVGALTFQLAADIVESSIAPDWDSIGRLAAVAVIRTFLNYFLERDAQEVRERQRENP</sequence>
<dbReference type="EMBL" id="JASGBI010000001">
    <property type="protein sequence ID" value="MDI9240007.1"/>
    <property type="molecule type" value="Genomic_DNA"/>
</dbReference>
<keyword evidence="3" id="KW-1185">Reference proteome</keyword>
<gene>
    <name evidence="2" type="ORF">QLQ15_13925</name>
</gene>
<feature type="transmembrane region" description="Helical" evidence="1">
    <location>
        <begin position="53"/>
        <end position="72"/>
    </location>
</feature>
<dbReference type="RefSeq" id="WP_283213367.1">
    <property type="nucleotide sequence ID" value="NZ_JASGBI010000001.1"/>
</dbReference>
<protein>
    <submittedName>
        <fullName evidence="2">DUF1622 domain-containing protein</fullName>
    </submittedName>
</protein>
<organism evidence="2 3">
    <name type="scientific">Lysobacter stagni</name>
    <dbReference type="NCBI Taxonomy" id="3045172"/>
    <lineage>
        <taxon>Bacteria</taxon>
        <taxon>Pseudomonadati</taxon>
        <taxon>Pseudomonadota</taxon>
        <taxon>Gammaproteobacteria</taxon>
        <taxon>Lysobacterales</taxon>
        <taxon>Lysobacteraceae</taxon>
        <taxon>Lysobacter</taxon>
    </lineage>
</organism>
<dbReference type="PANTHER" id="PTHR38468">
    <property type="entry name" value="SLL0939 PROTEIN"/>
    <property type="match status" value="1"/>
</dbReference>
<comment type="caution">
    <text evidence="2">The sequence shown here is derived from an EMBL/GenBank/DDBJ whole genome shotgun (WGS) entry which is preliminary data.</text>
</comment>
<dbReference type="InterPro" id="IPR012427">
    <property type="entry name" value="DUF1622"/>
</dbReference>
<keyword evidence="1" id="KW-0472">Membrane</keyword>
<dbReference type="Pfam" id="PF07784">
    <property type="entry name" value="DUF1622"/>
    <property type="match status" value="1"/>
</dbReference>
<dbReference type="PANTHER" id="PTHR38468:SF1">
    <property type="entry name" value="SLL0939 PROTEIN"/>
    <property type="match status" value="1"/>
</dbReference>
<feature type="transmembrane region" description="Helical" evidence="1">
    <location>
        <begin position="84"/>
        <end position="101"/>
    </location>
</feature>
<reference evidence="2 3" key="1">
    <citation type="submission" date="2023-05" db="EMBL/GenBank/DDBJ databases">
        <title>Lysobacter sp. strain LF1 Genome sequencing and assembly.</title>
        <authorList>
            <person name="Jung Y."/>
        </authorList>
    </citation>
    <scope>NUCLEOTIDE SEQUENCE [LARGE SCALE GENOMIC DNA]</scope>
    <source>
        <strain evidence="2 3">LF1</strain>
    </source>
</reference>
<dbReference type="Proteomes" id="UP001321580">
    <property type="component" value="Unassembled WGS sequence"/>
</dbReference>